<feature type="region of interest" description="Disordered" evidence="1">
    <location>
        <begin position="112"/>
        <end position="133"/>
    </location>
</feature>
<keyword evidence="3" id="KW-1185">Reference proteome</keyword>
<evidence type="ECO:0000256" key="1">
    <source>
        <dbReference type="SAM" id="MobiDB-lite"/>
    </source>
</evidence>
<name>A0A3S5C7P8_9PLAT</name>
<feature type="region of interest" description="Disordered" evidence="1">
    <location>
        <begin position="1"/>
        <end position="21"/>
    </location>
</feature>
<dbReference type="EMBL" id="CAAALY010266634">
    <property type="protein sequence ID" value="VEL40827.1"/>
    <property type="molecule type" value="Genomic_DNA"/>
</dbReference>
<evidence type="ECO:0000313" key="3">
    <source>
        <dbReference type="Proteomes" id="UP000784294"/>
    </source>
</evidence>
<sequence length="267" mass="30278">MKRFEGPSHQKTTGLDGDYFGNNINKNIPVKPIDSWSRGIGRRLLVEPSFESLHPTLPLEMEECVVIFKSLPLAHAHAHTPTHIHPKWSMRRGPRNRLRYWALPWKRLSPPPRRTGHLPPACPAHRRRRDRPRESLAHRRLLLLPPRRPFNRRRQPLSLPGLLLSLPQSSGPLLLWPPEMPAPDWPPEMPAPDWPPTMSAPDWPPAPGTPSCPHLIGRRPKGPPSLHVGLPPGQASPQHRARGSILKARCRLLIGCIQVMLVLWPLV</sequence>
<proteinExistence type="predicted"/>
<organism evidence="2 3">
    <name type="scientific">Protopolystoma xenopodis</name>
    <dbReference type="NCBI Taxonomy" id="117903"/>
    <lineage>
        <taxon>Eukaryota</taxon>
        <taxon>Metazoa</taxon>
        <taxon>Spiralia</taxon>
        <taxon>Lophotrochozoa</taxon>
        <taxon>Platyhelminthes</taxon>
        <taxon>Monogenea</taxon>
        <taxon>Polyopisthocotylea</taxon>
        <taxon>Polystomatidea</taxon>
        <taxon>Polystomatidae</taxon>
        <taxon>Protopolystoma</taxon>
    </lineage>
</organism>
<dbReference type="AlphaFoldDB" id="A0A3S5C7P8"/>
<comment type="caution">
    <text evidence="2">The sequence shown here is derived from an EMBL/GenBank/DDBJ whole genome shotgun (WGS) entry which is preliminary data.</text>
</comment>
<protein>
    <submittedName>
        <fullName evidence="2">Uncharacterized protein</fullName>
    </submittedName>
</protein>
<gene>
    <name evidence="2" type="ORF">PXEA_LOCUS34267</name>
</gene>
<feature type="region of interest" description="Disordered" evidence="1">
    <location>
        <begin position="207"/>
        <end position="226"/>
    </location>
</feature>
<dbReference type="Proteomes" id="UP000784294">
    <property type="component" value="Unassembled WGS sequence"/>
</dbReference>
<evidence type="ECO:0000313" key="2">
    <source>
        <dbReference type="EMBL" id="VEL40827.1"/>
    </source>
</evidence>
<accession>A0A3S5C7P8</accession>
<reference evidence="2" key="1">
    <citation type="submission" date="2018-11" db="EMBL/GenBank/DDBJ databases">
        <authorList>
            <consortium name="Pathogen Informatics"/>
        </authorList>
    </citation>
    <scope>NUCLEOTIDE SEQUENCE</scope>
</reference>